<dbReference type="PRINTS" id="PR00111">
    <property type="entry name" value="ABHYDROLASE"/>
</dbReference>
<dbReference type="GO" id="GO:0016787">
    <property type="term" value="F:hydrolase activity"/>
    <property type="evidence" value="ECO:0007669"/>
    <property type="project" value="UniProtKB-KW"/>
</dbReference>
<dbReference type="EMBL" id="BSPX01000050">
    <property type="protein sequence ID" value="GLT23523.1"/>
    <property type="molecule type" value="Genomic_DNA"/>
</dbReference>
<organism evidence="2 3">
    <name type="scientific">Zoogloea oryzae</name>
    <dbReference type="NCBI Taxonomy" id="310767"/>
    <lineage>
        <taxon>Bacteria</taxon>
        <taxon>Pseudomonadati</taxon>
        <taxon>Pseudomonadota</taxon>
        <taxon>Betaproteobacteria</taxon>
        <taxon>Rhodocyclales</taxon>
        <taxon>Zoogloeaceae</taxon>
        <taxon>Zoogloea</taxon>
    </lineage>
</organism>
<keyword evidence="3" id="KW-1185">Reference proteome</keyword>
<accession>A0ABQ6FD16</accession>
<gene>
    <name evidence="2" type="ORF">GCM10007933_29900</name>
</gene>
<dbReference type="RefSeq" id="WP_284188724.1">
    <property type="nucleotide sequence ID" value="NZ_BSPX01000050.1"/>
</dbReference>
<dbReference type="InterPro" id="IPR000073">
    <property type="entry name" value="AB_hydrolase_1"/>
</dbReference>
<keyword evidence="2" id="KW-0378">Hydrolase</keyword>
<reference evidence="3" key="1">
    <citation type="journal article" date="2019" name="Int. J. Syst. Evol. Microbiol.">
        <title>The Global Catalogue of Microorganisms (GCM) 10K type strain sequencing project: providing services to taxonomists for standard genome sequencing and annotation.</title>
        <authorList>
            <consortium name="The Broad Institute Genomics Platform"/>
            <consortium name="The Broad Institute Genome Sequencing Center for Infectious Disease"/>
            <person name="Wu L."/>
            <person name="Ma J."/>
        </authorList>
    </citation>
    <scope>NUCLEOTIDE SEQUENCE [LARGE SCALE GENOMIC DNA]</scope>
    <source>
        <strain evidence="3">NBRC 102407</strain>
    </source>
</reference>
<dbReference type="Gene3D" id="3.40.50.1820">
    <property type="entry name" value="alpha/beta hydrolase"/>
    <property type="match status" value="1"/>
</dbReference>
<dbReference type="Pfam" id="PF12697">
    <property type="entry name" value="Abhydrolase_6"/>
    <property type="match status" value="1"/>
</dbReference>
<evidence type="ECO:0000313" key="3">
    <source>
        <dbReference type="Proteomes" id="UP001157167"/>
    </source>
</evidence>
<evidence type="ECO:0000313" key="2">
    <source>
        <dbReference type="EMBL" id="GLT23523.1"/>
    </source>
</evidence>
<dbReference type="InterPro" id="IPR029058">
    <property type="entry name" value="AB_hydrolase_fold"/>
</dbReference>
<dbReference type="PANTHER" id="PTHR43798:SF33">
    <property type="entry name" value="HYDROLASE, PUTATIVE (AFU_ORTHOLOGUE AFUA_2G14860)-RELATED"/>
    <property type="match status" value="1"/>
</dbReference>
<dbReference type="InterPro" id="IPR050266">
    <property type="entry name" value="AB_hydrolase_sf"/>
</dbReference>
<name>A0ABQ6FD16_9RHOO</name>
<dbReference type="SUPFAM" id="SSF53474">
    <property type="entry name" value="alpha/beta-Hydrolases"/>
    <property type="match status" value="1"/>
</dbReference>
<protein>
    <submittedName>
        <fullName evidence="2">Alpha/beta hydrolase</fullName>
    </submittedName>
</protein>
<feature type="domain" description="AB hydrolase-1" evidence="1">
    <location>
        <begin position="65"/>
        <end position="306"/>
    </location>
</feature>
<sequence>MSLLAALRQLFSAQPAPPAPIEPTSQPPAPTWFEPRQRSVQCIGAHGFHRMAYTEWGDPANPRVLLCVHGLTRNGRDFDDLARAMAPYYRVVCPDVVGRGQSGWLAVKDDYQLPTYVADMITLIARLNVETVHWVGTSMGGLIGMLVASMPENPIRRLVLNDVGPVITVSSLRRIGQYVGNAPVFPSFDAAEAYIREVSAPFGRLTDAQWRHLSETSVKPVEGGWAMRYDPGIGEPFRKTPLVADVDLWPVYEAISCPTLVVRGAESDLLLADTARQMSARGPKASLVEVPDVGHAPTLMDPAQIAPVRDFLLAGRA</sequence>
<proteinExistence type="predicted"/>
<dbReference type="Proteomes" id="UP001157167">
    <property type="component" value="Unassembled WGS sequence"/>
</dbReference>
<comment type="caution">
    <text evidence="2">The sequence shown here is derived from an EMBL/GenBank/DDBJ whole genome shotgun (WGS) entry which is preliminary data.</text>
</comment>
<evidence type="ECO:0000259" key="1">
    <source>
        <dbReference type="Pfam" id="PF12697"/>
    </source>
</evidence>
<dbReference type="PANTHER" id="PTHR43798">
    <property type="entry name" value="MONOACYLGLYCEROL LIPASE"/>
    <property type="match status" value="1"/>
</dbReference>